<name>A0A6D2HNW5_9BRAS</name>
<protein>
    <submittedName>
        <fullName evidence="2">Uncharacterized protein</fullName>
    </submittedName>
</protein>
<feature type="region of interest" description="Disordered" evidence="1">
    <location>
        <begin position="15"/>
        <end position="65"/>
    </location>
</feature>
<dbReference type="OrthoDB" id="1937290at2759"/>
<dbReference type="EMBL" id="CACVBM020000333">
    <property type="protein sequence ID" value="CAA7017948.1"/>
    <property type="molecule type" value="Genomic_DNA"/>
</dbReference>
<accession>A0A6D2HNW5</accession>
<evidence type="ECO:0000313" key="2">
    <source>
        <dbReference type="EMBL" id="CAA7017948.1"/>
    </source>
</evidence>
<gene>
    <name evidence="2" type="ORF">MERR_LOCUS5183</name>
</gene>
<organism evidence="2 3">
    <name type="scientific">Microthlaspi erraticum</name>
    <dbReference type="NCBI Taxonomy" id="1685480"/>
    <lineage>
        <taxon>Eukaryota</taxon>
        <taxon>Viridiplantae</taxon>
        <taxon>Streptophyta</taxon>
        <taxon>Embryophyta</taxon>
        <taxon>Tracheophyta</taxon>
        <taxon>Spermatophyta</taxon>
        <taxon>Magnoliopsida</taxon>
        <taxon>eudicotyledons</taxon>
        <taxon>Gunneridae</taxon>
        <taxon>Pentapetalae</taxon>
        <taxon>rosids</taxon>
        <taxon>malvids</taxon>
        <taxon>Brassicales</taxon>
        <taxon>Brassicaceae</taxon>
        <taxon>Coluteocarpeae</taxon>
        <taxon>Microthlaspi</taxon>
    </lineage>
</organism>
<reference evidence="2" key="1">
    <citation type="submission" date="2020-01" db="EMBL/GenBank/DDBJ databases">
        <authorList>
            <person name="Mishra B."/>
        </authorList>
    </citation>
    <scope>NUCLEOTIDE SEQUENCE [LARGE SCALE GENOMIC DNA]</scope>
</reference>
<evidence type="ECO:0000313" key="3">
    <source>
        <dbReference type="Proteomes" id="UP000467841"/>
    </source>
</evidence>
<keyword evidence="3" id="KW-1185">Reference proteome</keyword>
<feature type="compositionally biased region" description="Polar residues" evidence="1">
    <location>
        <begin position="22"/>
        <end position="34"/>
    </location>
</feature>
<proteinExistence type="predicted"/>
<sequence>MRNFVDECKKKIQSAAPRTVPLPSSTRKASSSSLDYDMSYRVPNASESDPNKRKGMDTPLGKAFNNEAREQCDGEIARMFYTSGLSFNVARNPHYHNS</sequence>
<comment type="caution">
    <text evidence="2">The sequence shown here is derived from an EMBL/GenBank/DDBJ whole genome shotgun (WGS) entry which is preliminary data.</text>
</comment>
<dbReference type="AlphaFoldDB" id="A0A6D2HNW5"/>
<evidence type="ECO:0000256" key="1">
    <source>
        <dbReference type="SAM" id="MobiDB-lite"/>
    </source>
</evidence>
<dbReference type="Proteomes" id="UP000467841">
    <property type="component" value="Unassembled WGS sequence"/>
</dbReference>